<dbReference type="GO" id="GO:0016462">
    <property type="term" value="F:pyrophosphatase activity"/>
    <property type="evidence" value="ECO:0007669"/>
    <property type="project" value="UniProtKB-ARBA"/>
</dbReference>
<gene>
    <name evidence="10" type="ORF">PP769_12645</name>
</gene>
<accession>A0AA96GDM3</accession>
<evidence type="ECO:0000256" key="6">
    <source>
        <dbReference type="ARBA" id="ARBA00032162"/>
    </source>
</evidence>
<proteinExistence type="inferred from homology"/>
<comment type="cofactor">
    <cofactor evidence="2">
        <name>Mg(2+)</name>
        <dbReference type="ChEBI" id="CHEBI:18420"/>
    </cofactor>
</comment>
<evidence type="ECO:0000313" key="10">
    <source>
        <dbReference type="EMBL" id="WNM56824.1"/>
    </source>
</evidence>
<dbReference type="InterPro" id="IPR000086">
    <property type="entry name" value="NUDIX_hydrolase_dom"/>
</dbReference>
<comment type="similarity">
    <text evidence="3">Belongs to the Nudix hydrolase family. NudK subfamily.</text>
</comment>
<dbReference type="KEGG" id="nall:PP769_12645"/>
<dbReference type="PROSITE" id="PS51462">
    <property type="entry name" value="NUDIX"/>
    <property type="match status" value="1"/>
</dbReference>
<dbReference type="PROSITE" id="PS00893">
    <property type="entry name" value="NUDIX_BOX"/>
    <property type="match status" value="1"/>
</dbReference>
<dbReference type="GO" id="GO:0019693">
    <property type="term" value="P:ribose phosphate metabolic process"/>
    <property type="evidence" value="ECO:0007669"/>
    <property type="project" value="TreeGrafter"/>
</dbReference>
<evidence type="ECO:0000256" key="5">
    <source>
        <dbReference type="ARBA" id="ARBA00022801"/>
    </source>
</evidence>
<sequence length="186" mass="21171">MPSRTSVPPQMGMTKEVFGCPWFRVHEEAWDDFSDLDRQPFYRIESSNGVLVLALTKNEEIILVRQFRQALRRNTIEFPAGSIEDGESPEEAAARELLEETRYRAGAIRLLGSGHIMMNRYSARDFLFMAQDCEILSSTPEVPDQDVLLVSPQEFKALVTSGDFEHIPALSLFSLVEWQFGSRLVV</sequence>
<dbReference type="RefSeq" id="WP_312640629.1">
    <property type="nucleotide sequence ID" value="NZ_CP116967.1"/>
</dbReference>
<dbReference type="PANTHER" id="PTHR11839:SF18">
    <property type="entry name" value="NUDIX HYDROLASE DOMAIN-CONTAINING PROTEIN"/>
    <property type="match status" value="1"/>
</dbReference>
<feature type="domain" description="Nudix hydrolase" evidence="9">
    <location>
        <begin position="45"/>
        <end position="172"/>
    </location>
</feature>
<dbReference type="Proteomes" id="UP001302719">
    <property type="component" value="Chromosome"/>
</dbReference>
<evidence type="ECO:0000256" key="4">
    <source>
        <dbReference type="ARBA" id="ARBA00016377"/>
    </source>
</evidence>
<evidence type="ECO:0000256" key="2">
    <source>
        <dbReference type="ARBA" id="ARBA00001946"/>
    </source>
</evidence>
<evidence type="ECO:0000256" key="8">
    <source>
        <dbReference type="RuleBase" id="RU003476"/>
    </source>
</evidence>
<name>A0AA96GDM3_9BACT</name>
<keyword evidence="11" id="KW-1185">Reference proteome</keyword>
<dbReference type="Gene3D" id="3.90.79.10">
    <property type="entry name" value="Nucleoside Triphosphate Pyrophosphohydrolase"/>
    <property type="match status" value="1"/>
</dbReference>
<dbReference type="AlphaFoldDB" id="A0AA96GDM3"/>
<dbReference type="GO" id="GO:0006753">
    <property type="term" value="P:nucleoside phosphate metabolic process"/>
    <property type="evidence" value="ECO:0007669"/>
    <property type="project" value="TreeGrafter"/>
</dbReference>
<dbReference type="SUPFAM" id="SSF55811">
    <property type="entry name" value="Nudix"/>
    <property type="match status" value="1"/>
</dbReference>
<evidence type="ECO:0000259" key="9">
    <source>
        <dbReference type="PROSITE" id="PS51462"/>
    </source>
</evidence>
<comment type="catalytic activity">
    <reaction evidence="1">
        <text>GDP-alpha-D-mannose + H2O = alpha-D-mannose 1-phosphate + GMP + 2 H(+)</text>
        <dbReference type="Rhea" id="RHEA:27978"/>
        <dbReference type="ChEBI" id="CHEBI:15377"/>
        <dbReference type="ChEBI" id="CHEBI:15378"/>
        <dbReference type="ChEBI" id="CHEBI:57527"/>
        <dbReference type="ChEBI" id="CHEBI:58115"/>
        <dbReference type="ChEBI" id="CHEBI:58409"/>
    </reaction>
</comment>
<evidence type="ECO:0000313" key="11">
    <source>
        <dbReference type="Proteomes" id="UP001302719"/>
    </source>
</evidence>
<dbReference type="InterPro" id="IPR020476">
    <property type="entry name" value="Nudix_hydrolase"/>
</dbReference>
<dbReference type="PANTHER" id="PTHR11839">
    <property type="entry name" value="UDP/ADP-SUGAR PYROPHOSPHATASE"/>
    <property type="match status" value="1"/>
</dbReference>
<dbReference type="CDD" id="cd03424">
    <property type="entry name" value="NUDIX_ADPRase_Nudt5_UGPPase_Nudt14"/>
    <property type="match status" value="1"/>
</dbReference>
<evidence type="ECO:0000256" key="7">
    <source>
        <dbReference type="ARBA" id="ARBA00032272"/>
    </source>
</evidence>
<dbReference type="InterPro" id="IPR015797">
    <property type="entry name" value="NUDIX_hydrolase-like_dom_sf"/>
</dbReference>
<evidence type="ECO:0000256" key="3">
    <source>
        <dbReference type="ARBA" id="ARBA00007275"/>
    </source>
</evidence>
<keyword evidence="5 8" id="KW-0378">Hydrolase</keyword>
<dbReference type="Pfam" id="PF00293">
    <property type="entry name" value="NUDIX"/>
    <property type="match status" value="1"/>
</dbReference>
<dbReference type="EMBL" id="CP116967">
    <property type="protein sequence ID" value="WNM56824.1"/>
    <property type="molecule type" value="Genomic_DNA"/>
</dbReference>
<reference evidence="10 11" key="1">
    <citation type="submission" date="2023-01" db="EMBL/GenBank/DDBJ databases">
        <title>Cultivation and genomic characterization of new, ubiquitous marine nitrite-oxidizing bacteria from the Nitrospirales.</title>
        <authorList>
            <person name="Mueller A.J."/>
            <person name="Daebeler A."/>
            <person name="Herbold C.W."/>
            <person name="Kirkegaard R.H."/>
            <person name="Daims H."/>
        </authorList>
    </citation>
    <scope>NUCLEOTIDE SEQUENCE [LARGE SCALE GENOMIC DNA]</scope>
    <source>
        <strain evidence="10 11">VA</strain>
    </source>
</reference>
<dbReference type="PRINTS" id="PR00502">
    <property type="entry name" value="NUDIXFAMILY"/>
</dbReference>
<organism evidence="10 11">
    <name type="scientific">Candidatus Nitrospira allomarina</name>
    <dbReference type="NCBI Taxonomy" id="3020900"/>
    <lineage>
        <taxon>Bacteria</taxon>
        <taxon>Pseudomonadati</taxon>
        <taxon>Nitrospirota</taxon>
        <taxon>Nitrospiria</taxon>
        <taxon>Nitrospirales</taxon>
        <taxon>Nitrospiraceae</taxon>
        <taxon>Nitrospira</taxon>
    </lineage>
</organism>
<dbReference type="InterPro" id="IPR020084">
    <property type="entry name" value="NUDIX_hydrolase_CS"/>
</dbReference>
<evidence type="ECO:0000256" key="1">
    <source>
        <dbReference type="ARBA" id="ARBA00000847"/>
    </source>
</evidence>
<protein>
    <recommendedName>
        <fullName evidence="4">GDP-mannose pyrophosphatase</fullName>
    </recommendedName>
    <alternativeName>
        <fullName evidence="6">GDP-mannose hydrolase</fullName>
    </alternativeName>
    <alternativeName>
        <fullName evidence="7">GDPMK</fullName>
    </alternativeName>
</protein>